<name>A0A1I9S215_AERSS</name>
<dbReference type="RefSeq" id="WP_137736232.1">
    <property type="nucleotide sequence ID" value="NZ_KX364409.1"/>
</dbReference>
<evidence type="ECO:0000256" key="1">
    <source>
        <dbReference type="ARBA" id="ARBA00008618"/>
    </source>
</evidence>
<dbReference type="Pfam" id="PF03230">
    <property type="entry name" value="Antirestrict"/>
    <property type="match status" value="1"/>
</dbReference>
<protein>
    <submittedName>
        <fullName evidence="2">Putative antirestriction protein</fullName>
    </submittedName>
</protein>
<evidence type="ECO:0000313" key="2">
    <source>
        <dbReference type="EMBL" id="AOZ60607.1"/>
    </source>
</evidence>
<dbReference type="EMBL" id="KX364409">
    <property type="protein sequence ID" value="AOZ60616.1"/>
    <property type="molecule type" value="Genomic_DNA"/>
</dbReference>
<accession>A0A1I9S215</accession>
<dbReference type="Gene3D" id="3.30.70.3580">
    <property type="entry name" value="Antirestriction protein"/>
    <property type="match status" value="1"/>
</dbReference>
<dbReference type="InterPro" id="IPR042297">
    <property type="entry name" value="Antirestriction_sf"/>
</dbReference>
<dbReference type="AlphaFoldDB" id="A0A1I9S215"/>
<keyword evidence="2" id="KW-0614">Plasmid</keyword>
<reference evidence="2" key="1">
    <citation type="journal article" date="2016" name="Sci. Rep.">
        <title>Diversity of antibiotic-resistance genes in Canadian isolates of Aeromonas salmonicida subsp. salmonicida: dominance of pSN254b and discovery of pAsa8.</title>
        <authorList>
            <person name="Trudel M.V."/>
            <person name="Vincent A.T."/>
            <person name="Attere S.A."/>
            <person name="Labbe M."/>
            <person name="Derome N."/>
            <person name="Culley A.I."/>
            <person name="Charette S.J."/>
        </authorList>
    </citation>
    <scope>NUCLEOTIDE SEQUENCE</scope>
    <source>
        <strain evidence="2">M16474-11</strain>
        <plasmid evidence="2">pAsa8</plasmid>
    </source>
</reference>
<proteinExistence type="inferred from homology"/>
<comment type="similarity">
    <text evidence="1">Belongs to the antirestriction protein family.</text>
</comment>
<dbReference type="EMBL" id="KX364409">
    <property type="protein sequence ID" value="AOZ60607.1"/>
    <property type="molecule type" value="Genomic_DNA"/>
</dbReference>
<geneLocation type="plasmid" evidence="2">
    <name>pAsa8</name>
</geneLocation>
<organism evidence="2">
    <name type="scientific">Aeromonas salmonicida subsp. salmonicida</name>
    <dbReference type="NCBI Taxonomy" id="29491"/>
    <lineage>
        <taxon>Bacteria</taxon>
        <taxon>Pseudomonadati</taxon>
        <taxon>Pseudomonadota</taxon>
        <taxon>Gammaproteobacteria</taxon>
        <taxon>Aeromonadales</taxon>
        <taxon>Aeromonadaceae</taxon>
        <taxon>Aeromonas</taxon>
    </lineage>
</organism>
<sequence length="141" mass="16080">MQTAVVARQPLKVHTVSSQHIRLLKTLGIGARFMENLVYSFMDKLCAEYQGGSWEYCEDSLTGTWYMRPVDTSQRIHVSVFGNFFDEKVTPDAAGVIVTLFALNTLCYRFENEPKVFEAFERLKDFAAKHQEGGAIYRAID</sequence>
<dbReference type="InterPro" id="IPR004914">
    <property type="entry name" value="Antirestrict"/>
</dbReference>